<dbReference type="CDD" id="cd15482">
    <property type="entry name" value="Sialidase_non-viral"/>
    <property type="match status" value="1"/>
</dbReference>
<evidence type="ECO:0000313" key="6">
    <source>
        <dbReference type="Proteomes" id="UP001221838"/>
    </source>
</evidence>
<keyword evidence="6" id="KW-1185">Reference proteome</keyword>
<keyword evidence="3" id="KW-0732">Signal</keyword>
<evidence type="ECO:0000256" key="3">
    <source>
        <dbReference type="SAM" id="SignalP"/>
    </source>
</evidence>
<gene>
    <name evidence="5" type="ORF">POL68_29345</name>
</gene>
<dbReference type="SUPFAM" id="SSF110296">
    <property type="entry name" value="Oligoxyloglucan reducing end-specific cellobiohydrolase"/>
    <property type="match status" value="1"/>
</dbReference>
<dbReference type="EMBL" id="JAQNDM010000002">
    <property type="protein sequence ID" value="MDC0712605.1"/>
    <property type="molecule type" value="Genomic_DNA"/>
</dbReference>
<name>A0ABT5DG02_9BACT</name>
<dbReference type="InterPro" id="IPR015943">
    <property type="entry name" value="WD40/YVTN_repeat-like_dom_sf"/>
</dbReference>
<evidence type="ECO:0000256" key="1">
    <source>
        <dbReference type="ARBA" id="ARBA00022737"/>
    </source>
</evidence>
<evidence type="ECO:0000256" key="2">
    <source>
        <dbReference type="SAM" id="MobiDB-lite"/>
    </source>
</evidence>
<comment type="caution">
    <text evidence="5">The sequence shown here is derived from an EMBL/GenBank/DDBJ whole genome shotgun (WGS) entry which is preliminary data.</text>
</comment>
<proteinExistence type="predicted"/>
<feature type="domain" description="Sortilin N-terminal" evidence="4">
    <location>
        <begin position="96"/>
        <end position="211"/>
    </location>
</feature>
<evidence type="ECO:0000313" key="5">
    <source>
        <dbReference type="EMBL" id="MDC0712605.1"/>
    </source>
</evidence>
<accession>A0ABT5DG02</accession>
<dbReference type="Gene3D" id="2.130.10.10">
    <property type="entry name" value="YVTN repeat-like/Quinoprotein amine dehydrogenase"/>
    <property type="match status" value="1"/>
</dbReference>
<keyword evidence="1" id="KW-0677">Repeat</keyword>
<feature type="chain" id="PRO_5046271689" description="Sortilin N-terminal domain-containing protein" evidence="3">
    <location>
        <begin position="26"/>
        <end position="429"/>
    </location>
</feature>
<dbReference type="Proteomes" id="UP001221838">
    <property type="component" value="Unassembled WGS sequence"/>
</dbReference>
<dbReference type="RefSeq" id="WP_272142743.1">
    <property type="nucleotide sequence ID" value="NZ_JAQNDM010000002.1"/>
</dbReference>
<feature type="signal peptide" evidence="3">
    <location>
        <begin position="1"/>
        <end position="25"/>
    </location>
</feature>
<dbReference type="Pfam" id="PF15902">
    <property type="entry name" value="Sortilin-Vps10"/>
    <property type="match status" value="1"/>
</dbReference>
<dbReference type="InterPro" id="IPR031778">
    <property type="entry name" value="Sortilin_N"/>
</dbReference>
<organism evidence="5 6">
    <name type="scientific">Stigmatella ashevillensis</name>
    <dbReference type="NCBI Taxonomy" id="2995309"/>
    <lineage>
        <taxon>Bacteria</taxon>
        <taxon>Pseudomonadati</taxon>
        <taxon>Myxococcota</taxon>
        <taxon>Myxococcia</taxon>
        <taxon>Myxococcales</taxon>
        <taxon>Cystobacterineae</taxon>
        <taxon>Archangiaceae</taxon>
        <taxon>Stigmatella</taxon>
    </lineage>
</organism>
<protein>
    <recommendedName>
        <fullName evidence="4">Sortilin N-terminal domain-containing protein</fullName>
    </recommendedName>
</protein>
<evidence type="ECO:0000259" key="4">
    <source>
        <dbReference type="Pfam" id="PF15902"/>
    </source>
</evidence>
<sequence length="429" mass="46975">MKTCFSSLRRGLLALLVLCALPAGAHMGLPETSNVTLRREHPEHMLVGASFGAVISLDSGETWRWICPEGMEVGAWRPERYFWLKGGDILAATGSALVRSRDNGCTWAAHPFFKDTWVTGLAVHPTDEQRMFASTGKPTSGNSLYRSHDGGETWEPLLPVSPDVRYSAIHLAPSEPTRLYASGQEAQQMFLSRSDDGGKNWTRLPQSLSEFIRPYNLILMRVSESSPDRLWVQVSDQGFTYVLESQDGGATLTLLMKIADVLVGVEASADGNTVWAATPVYLYRARQGEAPVTLPRPEGNACATRVGDTLYACGSSWVHDWALARSRDEGNTWEPYFGLHTIQGAHLCAEGTPVQRTCPQRWPQLADLFGAPIPQTPGEPSPDAGTSEPLPETPPKKGCSTTADLAPTSLLILTLATLRLFRRRTSWSP</sequence>
<reference evidence="5 6" key="1">
    <citation type="submission" date="2022-11" db="EMBL/GenBank/DDBJ databases">
        <title>Minimal conservation of predation-associated metabolite biosynthetic gene clusters underscores biosynthetic potential of Myxococcota including descriptions for ten novel species: Archangium lansinium sp. nov., Myxococcus landrumus sp. nov., Nannocystis bai.</title>
        <authorList>
            <person name="Ahearne A."/>
            <person name="Stevens C."/>
            <person name="Dowd S."/>
        </authorList>
    </citation>
    <scope>NUCLEOTIDE SEQUENCE [LARGE SCALE GENOMIC DNA]</scope>
    <source>
        <strain evidence="5 6">NCWAL01</strain>
    </source>
</reference>
<feature type="region of interest" description="Disordered" evidence="2">
    <location>
        <begin position="368"/>
        <end position="403"/>
    </location>
</feature>